<sequence length="113" mass="12943">MFSDFNDSPESYDYAQAGKKIASLGDKRGESDIFAEAMYAIFFKIRKSPMPVNFLTDCLGQPDFIDSKDPKKVTYIYKWQQMVGSHNFQSSTRFLVINEQVIKILPQDDGDIL</sequence>
<dbReference type="RefSeq" id="WP_284103365.1">
    <property type="nucleotide sequence ID" value="NZ_JARRAF010000101.1"/>
</dbReference>
<name>A0ABT7E817_9NEIS</name>
<protein>
    <submittedName>
        <fullName evidence="1">Uncharacterized protein</fullName>
    </submittedName>
</protein>
<gene>
    <name evidence="1" type="ORF">PZA18_23690</name>
</gene>
<reference evidence="1" key="1">
    <citation type="submission" date="2023-03" db="EMBL/GenBank/DDBJ databases">
        <title>Chitinimonas shenzhenensis gen. nov., sp. nov., a novel member of family Burkholderiaceae isolated from activated sludge collected in Shen Zhen, China.</title>
        <authorList>
            <person name="Wang X."/>
        </authorList>
    </citation>
    <scope>NUCLEOTIDE SEQUENCE</scope>
    <source>
        <strain evidence="1">DQS-5</strain>
    </source>
</reference>
<dbReference type="EMBL" id="JARRAF010000101">
    <property type="protein sequence ID" value="MDK2127047.1"/>
    <property type="molecule type" value="Genomic_DNA"/>
</dbReference>
<comment type="caution">
    <text evidence="1">The sequence shown here is derived from an EMBL/GenBank/DDBJ whole genome shotgun (WGS) entry which is preliminary data.</text>
</comment>
<proteinExistence type="predicted"/>
<evidence type="ECO:0000313" key="1">
    <source>
        <dbReference type="EMBL" id="MDK2127047.1"/>
    </source>
</evidence>
<dbReference type="Proteomes" id="UP001172778">
    <property type="component" value="Unassembled WGS sequence"/>
</dbReference>
<organism evidence="1 2">
    <name type="scientific">Parachitinimonas caeni</name>
    <dbReference type="NCBI Taxonomy" id="3031301"/>
    <lineage>
        <taxon>Bacteria</taxon>
        <taxon>Pseudomonadati</taxon>
        <taxon>Pseudomonadota</taxon>
        <taxon>Betaproteobacteria</taxon>
        <taxon>Neisseriales</taxon>
        <taxon>Chitinibacteraceae</taxon>
        <taxon>Parachitinimonas</taxon>
    </lineage>
</organism>
<evidence type="ECO:0000313" key="2">
    <source>
        <dbReference type="Proteomes" id="UP001172778"/>
    </source>
</evidence>
<accession>A0ABT7E817</accession>
<keyword evidence="2" id="KW-1185">Reference proteome</keyword>